<evidence type="ECO:0000313" key="3">
    <source>
        <dbReference type="Proteomes" id="UP000192501"/>
    </source>
</evidence>
<dbReference type="VEuPathDB" id="MicrosporidiaDB:HERIO_363"/>
<feature type="signal peptide" evidence="1">
    <location>
        <begin position="1"/>
        <end position="16"/>
    </location>
</feature>
<dbReference type="EMBL" id="LTAI01000315">
    <property type="protein sequence ID" value="ORD99054.1"/>
    <property type="molecule type" value="Genomic_DNA"/>
</dbReference>
<dbReference type="VEuPathDB" id="MicrosporidiaDB:A0H76_1483"/>
<name>A0A1X0QHC0_9MICR</name>
<reference evidence="2 3" key="1">
    <citation type="journal article" date="2017" name="Environ. Microbiol.">
        <title>Decay of the glycolytic pathway and adaptation to intranuclear parasitism within Enterocytozoonidae microsporidia.</title>
        <authorList>
            <person name="Wiredu Boakye D."/>
            <person name="Jaroenlak P."/>
            <person name="Prachumwat A."/>
            <person name="Williams T.A."/>
            <person name="Bateman K.S."/>
            <person name="Itsathitphaisarn O."/>
            <person name="Sritunyalucksana K."/>
            <person name="Paszkiewicz K.H."/>
            <person name="Moore K.A."/>
            <person name="Stentiford G.D."/>
            <person name="Williams B.A."/>
        </authorList>
    </citation>
    <scope>NUCLEOTIDE SEQUENCE [LARGE SCALE GENOMIC DNA]</scope>
    <source>
        <strain evidence="3">canceri</strain>
    </source>
</reference>
<evidence type="ECO:0000256" key="1">
    <source>
        <dbReference type="SAM" id="SignalP"/>
    </source>
</evidence>
<proteinExistence type="predicted"/>
<keyword evidence="1" id="KW-0732">Signal</keyword>
<gene>
    <name evidence="2" type="ORF">A0H76_1483</name>
</gene>
<comment type="caution">
    <text evidence="2">The sequence shown here is derived from an EMBL/GenBank/DDBJ whole genome shotgun (WGS) entry which is preliminary data.</text>
</comment>
<evidence type="ECO:0000313" key="2">
    <source>
        <dbReference type="EMBL" id="ORD99054.1"/>
    </source>
</evidence>
<evidence type="ECO:0008006" key="4">
    <source>
        <dbReference type="Google" id="ProtNLM"/>
    </source>
</evidence>
<dbReference type="AlphaFoldDB" id="A0A1X0QHC0"/>
<organism evidence="2 3">
    <name type="scientific">Hepatospora eriocheir</name>
    <dbReference type="NCBI Taxonomy" id="1081669"/>
    <lineage>
        <taxon>Eukaryota</taxon>
        <taxon>Fungi</taxon>
        <taxon>Fungi incertae sedis</taxon>
        <taxon>Microsporidia</taxon>
        <taxon>Hepatosporidae</taxon>
        <taxon>Hepatospora</taxon>
    </lineage>
</organism>
<protein>
    <recommendedName>
        <fullName evidence="4">Fam-f protein</fullName>
    </recommendedName>
</protein>
<accession>A0A1X0QHC0</accession>
<sequence length="388" mass="47276">MNNIMLLLILLKVVFAAFNTITYSKLKKFLPFYTEKDNTENYTIFDDLYEADDLARLIKKIYVHNNYYLLDVSEYTDKIFEYNYNWADFYVVRKVLDYYDFTSNYSLYYERDNNDYDKLVDVLNQVKDGINESNIDNYRKLYRILIKKLREKVLFIRNHKSYRNLYSNKLTQWSSIAYLFDDKEDDKDFIIEYLVKAKGFKRNNYKDINMLYKILFDPIKPFLKNLKEFLNSDKSLSIFTTIEEKNYYKILEFIENVMKKFKVLLGEKLNLYTADYYNLNDNLIQKQLFKKVDIKNKNDILNTLKNIIYILKDNNIEFWLHDMFLNENWLNTNLKGFFQKLNEYYYRRKKNFTNVNDVYKLANFNDDIDNLVHVFKTVTSFLILNNII</sequence>
<feature type="chain" id="PRO_5012371495" description="Fam-f protein" evidence="1">
    <location>
        <begin position="17"/>
        <end position="388"/>
    </location>
</feature>
<dbReference type="Proteomes" id="UP000192501">
    <property type="component" value="Unassembled WGS sequence"/>
</dbReference>